<name>A0ABS5HLP1_9BACT</name>
<reference evidence="2 3" key="1">
    <citation type="submission" date="2021-04" db="EMBL/GenBank/DDBJ databases">
        <title>Molecular and phenotypic characterization and identification of bacterial isolates recovered from the Anatolian ground squirrels (Spermophilus xanthoprymnus) and which have the potential to form a new species in the Campylobacter genus.</title>
        <authorList>
            <person name="Aydin F."/>
            <person name="Abay S."/>
            <person name="Kayman T."/>
            <person name="Karakaya E."/>
            <person name="Mustak H.K."/>
            <person name="Mustak I.B."/>
            <person name="Bilgin N."/>
            <person name="Duzler A."/>
            <person name="Sahin O."/>
            <person name="Guran O."/>
            <person name="Saticioglu I.B."/>
        </authorList>
    </citation>
    <scope>NUCLEOTIDE SEQUENCE [LARGE SCALE GENOMIC DNA]</scope>
    <source>
        <strain evidence="3">faydin-G24</strain>
    </source>
</reference>
<sequence>MNGILTGLILGFSYIFMTILAFCILALAYEFWYIALLLVVIVFFKFKGVSFLAIFGGLIGVAILLFGVMFFAFLVQRYPVFSLCLFALFALFLLFKSHDRTDIFTILLFGAWFLAFYFISDLLLALFVCCVIALIFSMFYNDKVLNRDF</sequence>
<comment type="caution">
    <text evidence="2">The sequence shown here is derived from an EMBL/GenBank/DDBJ whole genome shotgun (WGS) entry which is preliminary data.</text>
</comment>
<dbReference type="EMBL" id="JAGSSW010000011">
    <property type="protein sequence ID" value="MBR8464647.1"/>
    <property type="molecule type" value="Genomic_DNA"/>
</dbReference>
<gene>
    <name evidence="2" type="ORF">KDD93_08755</name>
</gene>
<evidence type="ECO:0000313" key="3">
    <source>
        <dbReference type="Proteomes" id="UP000682951"/>
    </source>
</evidence>
<evidence type="ECO:0000313" key="2">
    <source>
        <dbReference type="EMBL" id="MBR8464647.1"/>
    </source>
</evidence>
<feature type="transmembrane region" description="Helical" evidence="1">
    <location>
        <begin position="51"/>
        <end position="72"/>
    </location>
</feature>
<evidence type="ECO:0000256" key="1">
    <source>
        <dbReference type="SAM" id="Phobius"/>
    </source>
</evidence>
<feature type="transmembrane region" description="Helical" evidence="1">
    <location>
        <begin position="78"/>
        <end position="95"/>
    </location>
</feature>
<feature type="transmembrane region" description="Helical" evidence="1">
    <location>
        <begin position="107"/>
        <end position="140"/>
    </location>
</feature>
<keyword evidence="1" id="KW-1133">Transmembrane helix</keyword>
<dbReference type="RefSeq" id="WP_212142467.1">
    <property type="nucleotide sequence ID" value="NZ_JAGSSW010000011.1"/>
</dbReference>
<organism evidence="2 3">
    <name type="scientific">Campylobacter anatolicus</name>
    <dbReference type="NCBI Taxonomy" id="2829105"/>
    <lineage>
        <taxon>Bacteria</taxon>
        <taxon>Pseudomonadati</taxon>
        <taxon>Campylobacterota</taxon>
        <taxon>Epsilonproteobacteria</taxon>
        <taxon>Campylobacterales</taxon>
        <taxon>Campylobacteraceae</taxon>
        <taxon>Campylobacter</taxon>
    </lineage>
</organism>
<accession>A0ABS5HLP1</accession>
<feature type="transmembrane region" description="Helical" evidence="1">
    <location>
        <begin position="12"/>
        <end position="44"/>
    </location>
</feature>
<keyword evidence="1" id="KW-0472">Membrane</keyword>
<keyword evidence="1" id="KW-0812">Transmembrane</keyword>
<dbReference type="Proteomes" id="UP000682951">
    <property type="component" value="Unassembled WGS sequence"/>
</dbReference>
<keyword evidence="3" id="KW-1185">Reference proteome</keyword>
<proteinExistence type="predicted"/>
<protein>
    <submittedName>
        <fullName evidence="2">Uncharacterized protein</fullName>
    </submittedName>
</protein>